<comment type="caution">
    <text evidence="2">The sequence shown here is derived from an EMBL/GenBank/DDBJ whole genome shotgun (WGS) entry which is preliminary data.</text>
</comment>
<keyword evidence="1" id="KW-0732">Signal</keyword>
<keyword evidence="3" id="KW-1185">Reference proteome</keyword>
<dbReference type="Proteomes" id="UP001583186">
    <property type="component" value="Unassembled WGS sequence"/>
</dbReference>
<protein>
    <submittedName>
        <fullName evidence="2">Uncharacterized protein</fullName>
    </submittedName>
</protein>
<evidence type="ECO:0000256" key="1">
    <source>
        <dbReference type="SAM" id="SignalP"/>
    </source>
</evidence>
<proteinExistence type="predicted"/>
<gene>
    <name evidence="2" type="ORF">Sste5346_010137</name>
</gene>
<reference evidence="2 3" key="1">
    <citation type="journal article" date="2024" name="IMA Fungus">
        <title>IMA Genome - F19 : A genome assembly and annotation guide to empower mycologists, including annotated draft genome sequences of Ceratocystis pirilliformis, Diaporthe australafricana, Fusarium ophioides, Paecilomyces lecythidis, and Sporothrix stenoceras.</title>
        <authorList>
            <person name="Aylward J."/>
            <person name="Wilson A.M."/>
            <person name="Visagie C.M."/>
            <person name="Spraker J."/>
            <person name="Barnes I."/>
            <person name="Buitendag C."/>
            <person name="Ceriani C."/>
            <person name="Del Mar Angel L."/>
            <person name="du Plessis D."/>
            <person name="Fuchs T."/>
            <person name="Gasser K."/>
            <person name="Kramer D."/>
            <person name="Li W."/>
            <person name="Munsamy K."/>
            <person name="Piso A."/>
            <person name="Price J.L."/>
            <person name="Sonnekus B."/>
            <person name="Thomas C."/>
            <person name="van der Nest A."/>
            <person name="van Dijk A."/>
            <person name="van Heerden A."/>
            <person name="van Vuuren N."/>
            <person name="Yilmaz N."/>
            <person name="Duong T.A."/>
            <person name="van der Merwe N.A."/>
            <person name="Wingfield M.J."/>
            <person name="Wingfield B.D."/>
        </authorList>
    </citation>
    <scope>NUCLEOTIDE SEQUENCE [LARGE SCALE GENOMIC DNA]</scope>
    <source>
        <strain evidence="2 3">CMW 5346</strain>
    </source>
</reference>
<sequence>MSFFLYFVAFLVTVLASVVAYEQGYADPLIDKFGVYLFKAKAKAEEKELEAEGLGAGKDSLKDQLEGSQQAEDVQLGLGWVGALKMNA</sequence>
<name>A0ABR3YHB1_9PEZI</name>
<feature type="chain" id="PRO_5045719781" evidence="1">
    <location>
        <begin position="17"/>
        <end position="88"/>
    </location>
</feature>
<evidence type="ECO:0000313" key="3">
    <source>
        <dbReference type="Proteomes" id="UP001583186"/>
    </source>
</evidence>
<evidence type="ECO:0000313" key="2">
    <source>
        <dbReference type="EMBL" id="KAL1887583.1"/>
    </source>
</evidence>
<feature type="signal peptide" evidence="1">
    <location>
        <begin position="1"/>
        <end position="16"/>
    </location>
</feature>
<accession>A0ABR3YHB1</accession>
<dbReference type="EMBL" id="JAWCUI010000115">
    <property type="protein sequence ID" value="KAL1887583.1"/>
    <property type="molecule type" value="Genomic_DNA"/>
</dbReference>
<organism evidence="2 3">
    <name type="scientific">Sporothrix stenoceras</name>
    <dbReference type="NCBI Taxonomy" id="5173"/>
    <lineage>
        <taxon>Eukaryota</taxon>
        <taxon>Fungi</taxon>
        <taxon>Dikarya</taxon>
        <taxon>Ascomycota</taxon>
        <taxon>Pezizomycotina</taxon>
        <taxon>Sordariomycetes</taxon>
        <taxon>Sordariomycetidae</taxon>
        <taxon>Ophiostomatales</taxon>
        <taxon>Ophiostomataceae</taxon>
        <taxon>Sporothrix</taxon>
    </lineage>
</organism>